<dbReference type="CDD" id="cd05244">
    <property type="entry name" value="BVR-B_like_SDR_a"/>
    <property type="match status" value="1"/>
</dbReference>
<protein>
    <submittedName>
        <fullName evidence="2">SDR family oxidoreductase</fullName>
    </submittedName>
</protein>
<accession>A0ABT3DL17</accession>
<proteinExistence type="predicted"/>
<keyword evidence="3" id="KW-1185">Reference proteome</keyword>
<sequence>MNIALFGATGRVGKELLSYLLRDGHFVTALVRSPEKVDVASPNLKVIAGDAAQYEDVLKTIKNQEAVISALSTDGQQLLSTATPHIIKAMESNQIKRIVTIGTAGILQSPTQPDLYRYQSNESRRKTTRAAEEHVTAYQHLQSSSLMWTIVCPTYLPDGTLTKNYRFTPDFLPSNGKEISVQDTAHFAYHELLNNKFIYKRVGICY</sequence>
<dbReference type="InterPro" id="IPR016040">
    <property type="entry name" value="NAD(P)-bd_dom"/>
</dbReference>
<dbReference type="InterPro" id="IPR051606">
    <property type="entry name" value="Polyketide_Oxido-like"/>
</dbReference>
<dbReference type="InterPro" id="IPR036291">
    <property type="entry name" value="NAD(P)-bd_dom_sf"/>
</dbReference>
<evidence type="ECO:0000313" key="2">
    <source>
        <dbReference type="EMBL" id="MCV9887211.1"/>
    </source>
</evidence>
<dbReference type="PANTHER" id="PTHR43355">
    <property type="entry name" value="FLAVIN REDUCTASE (NADPH)"/>
    <property type="match status" value="1"/>
</dbReference>
<reference evidence="2 3" key="1">
    <citation type="submission" date="2022-10" db="EMBL/GenBank/DDBJ databases">
        <title>Draft genome assembly of moderately radiation resistant bacterium Metabacillus halosaccharovorans.</title>
        <authorList>
            <person name="Pal S."/>
            <person name="Gopinathan A."/>
        </authorList>
    </citation>
    <scope>NUCLEOTIDE SEQUENCE [LARGE SCALE GENOMIC DNA]</scope>
    <source>
        <strain evidence="2 3">VITHBRA001</strain>
    </source>
</reference>
<evidence type="ECO:0000259" key="1">
    <source>
        <dbReference type="Pfam" id="PF13460"/>
    </source>
</evidence>
<comment type="caution">
    <text evidence="2">The sequence shown here is derived from an EMBL/GenBank/DDBJ whole genome shotgun (WGS) entry which is preliminary data.</text>
</comment>
<organism evidence="2 3">
    <name type="scientific">Metabacillus halosaccharovorans</name>
    <dbReference type="NCBI Taxonomy" id="930124"/>
    <lineage>
        <taxon>Bacteria</taxon>
        <taxon>Bacillati</taxon>
        <taxon>Bacillota</taxon>
        <taxon>Bacilli</taxon>
        <taxon>Bacillales</taxon>
        <taxon>Bacillaceae</taxon>
        <taxon>Metabacillus</taxon>
    </lineage>
</organism>
<gene>
    <name evidence="2" type="ORF">OIH86_16345</name>
</gene>
<dbReference type="SUPFAM" id="SSF51735">
    <property type="entry name" value="NAD(P)-binding Rossmann-fold domains"/>
    <property type="match status" value="1"/>
</dbReference>
<dbReference type="Proteomes" id="UP001526147">
    <property type="component" value="Unassembled WGS sequence"/>
</dbReference>
<evidence type="ECO:0000313" key="3">
    <source>
        <dbReference type="Proteomes" id="UP001526147"/>
    </source>
</evidence>
<name>A0ABT3DL17_9BACI</name>
<dbReference type="EMBL" id="JAOYEY010000044">
    <property type="protein sequence ID" value="MCV9887211.1"/>
    <property type="molecule type" value="Genomic_DNA"/>
</dbReference>
<dbReference type="PANTHER" id="PTHR43355:SF2">
    <property type="entry name" value="FLAVIN REDUCTASE (NADPH)"/>
    <property type="match status" value="1"/>
</dbReference>
<dbReference type="RefSeq" id="WP_264143628.1">
    <property type="nucleotide sequence ID" value="NZ_JAOYEY010000044.1"/>
</dbReference>
<dbReference type="Gene3D" id="3.40.50.720">
    <property type="entry name" value="NAD(P)-binding Rossmann-like Domain"/>
    <property type="match status" value="1"/>
</dbReference>
<feature type="domain" description="NAD(P)-binding" evidence="1">
    <location>
        <begin position="7"/>
        <end position="192"/>
    </location>
</feature>
<dbReference type="Pfam" id="PF13460">
    <property type="entry name" value="NAD_binding_10"/>
    <property type="match status" value="1"/>
</dbReference>